<dbReference type="PANTHER" id="PTHR24064">
    <property type="entry name" value="SOLUTE CARRIER FAMILY 22 MEMBER"/>
    <property type="match status" value="1"/>
</dbReference>
<dbReference type="InterPro" id="IPR005829">
    <property type="entry name" value="Sugar_transporter_CS"/>
</dbReference>
<dbReference type="Proteomes" id="UP001652621">
    <property type="component" value="Unplaced"/>
</dbReference>
<dbReference type="GO" id="GO:0022857">
    <property type="term" value="F:transmembrane transporter activity"/>
    <property type="evidence" value="ECO:0007669"/>
    <property type="project" value="InterPro"/>
</dbReference>
<keyword evidence="4 5" id="KW-0472">Membrane</keyword>
<evidence type="ECO:0000256" key="4">
    <source>
        <dbReference type="ARBA" id="ARBA00023136"/>
    </source>
</evidence>
<comment type="subcellular location">
    <subcellularLocation>
        <location evidence="1">Membrane</location>
        <topology evidence="1">Multi-pass membrane protein</topology>
    </subcellularLocation>
</comment>
<dbReference type="EnsemblMetazoa" id="MDOA007564-RB">
    <property type="protein sequence ID" value="MDOA007564-PB"/>
    <property type="gene ID" value="MDOA007564"/>
</dbReference>
<dbReference type="SUPFAM" id="SSF103473">
    <property type="entry name" value="MFS general substrate transporter"/>
    <property type="match status" value="1"/>
</dbReference>
<organism evidence="7">
    <name type="scientific">Musca domestica</name>
    <name type="common">House fly</name>
    <dbReference type="NCBI Taxonomy" id="7370"/>
    <lineage>
        <taxon>Eukaryota</taxon>
        <taxon>Metazoa</taxon>
        <taxon>Ecdysozoa</taxon>
        <taxon>Arthropoda</taxon>
        <taxon>Hexapoda</taxon>
        <taxon>Insecta</taxon>
        <taxon>Pterygota</taxon>
        <taxon>Neoptera</taxon>
        <taxon>Endopterygota</taxon>
        <taxon>Diptera</taxon>
        <taxon>Brachycera</taxon>
        <taxon>Muscomorpha</taxon>
        <taxon>Muscoidea</taxon>
        <taxon>Muscidae</taxon>
        <taxon>Musca</taxon>
    </lineage>
</organism>
<evidence type="ECO:0000256" key="3">
    <source>
        <dbReference type="ARBA" id="ARBA00022989"/>
    </source>
</evidence>
<reference evidence="9" key="2">
    <citation type="submission" date="2025-04" db="UniProtKB">
        <authorList>
            <consortium name="RefSeq"/>
        </authorList>
    </citation>
    <scope>IDENTIFICATION</scope>
    <source>
        <strain evidence="9">Aabys</strain>
    </source>
</reference>
<gene>
    <name evidence="7" type="primary">101891346</name>
    <name evidence="9" type="synonym">LOC101891346</name>
</gene>
<dbReference type="KEGG" id="mde:101891346"/>
<feature type="transmembrane region" description="Helical" evidence="5">
    <location>
        <begin position="264"/>
        <end position="286"/>
    </location>
</feature>
<dbReference type="VEuPathDB" id="VectorBase:MDOMA2_010808"/>
<evidence type="ECO:0000313" key="9">
    <source>
        <dbReference type="RefSeq" id="XP_011291998.1"/>
    </source>
</evidence>
<keyword evidence="2 5" id="KW-0812">Transmembrane</keyword>
<evidence type="ECO:0000256" key="1">
    <source>
        <dbReference type="ARBA" id="ARBA00004141"/>
    </source>
</evidence>
<dbReference type="PROSITE" id="PS00216">
    <property type="entry name" value="SUGAR_TRANSPORT_1"/>
    <property type="match status" value="1"/>
</dbReference>
<protein>
    <submittedName>
        <fullName evidence="9">Solute carrier family 22 member 3</fullName>
    </submittedName>
</protein>
<evidence type="ECO:0000256" key="5">
    <source>
        <dbReference type="SAM" id="Phobius"/>
    </source>
</evidence>
<evidence type="ECO:0000256" key="2">
    <source>
        <dbReference type="ARBA" id="ARBA00022692"/>
    </source>
</evidence>
<feature type="transmembrane region" description="Helical" evidence="5">
    <location>
        <begin position="239"/>
        <end position="257"/>
    </location>
</feature>
<accession>A0A1I8MQZ5</accession>
<feature type="transmembrane region" description="Helical" evidence="5">
    <location>
        <begin position="292"/>
        <end position="311"/>
    </location>
</feature>
<dbReference type="eggNOG" id="KOG0255">
    <property type="taxonomic scope" value="Eukaryota"/>
</dbReference>
<dbReference type="AlphaFoldDB" id="A0A1I8MQZ5"/>
<dbReference type="CDD" id="cd17317">
    <property type="entry name" value="MFS_SLC22"/>
    <property type="match status" value="1"/>
</dbReference>
<dbReference type="InterPro" id="IPR020846">
    <property type="entry name" value="MFS_dom"/>
</dbReference>
<dbReference type="VEuPathDB" id="VectorBase:MDOA007564"/>
<dbReference type="OrthoDB" id="2261376at2759"/>
<feature type="transmembrane region" description="Helical" evidence="5">
    <location>
        <begin position="461"/>
        <end position="484"/>
    </location>
</feature>
<evidence type="ECO:0000259" key="6">
    <source>
        <dbReference type="PROSITE" id="PS50850"/>
    </source>
</evidence>
<dbReference type="Gene3D" id="1.20.1250.20">
    <property type="entry name" value="MFS general substrate transporter like domains"/>
    <property type="match status" value="1"/>
</dbReference>
<dbReference type="STRING" id="7370.A0A1I8MQZ5"/>
<dbReference type="RefSeq" id="XP_011291998.1">
    <property type="nucleotide sequence ID" value="XM_011293696.2"/>
</dbReference>
<dbReference type="Pfam" id="PF00083">
    <property type="entry name" value="Sugar_tr"/>
    <property type="match status" value="1"/>
</dbReference>
<dbReference type="InterPro" id="IPR036259">
    <property type="entry name" value="MFS_trans_sf"/>
</dbReference>
<feature type="transmembrane region" description="Helical" evidence="5">
    <location>
        <begin position="207"/>
        <end position="233"/>
    </location>
</feature>
<feature type="transmembrane region" description="Helical" evidence="5">
    <location>
        <begin position="437"/>
        <end position="455"/>
    </location>
</feature>
<feature type="domain" description="Major facilitator superfamily (MFS) profile" evidence="6">
    <location>
        <begin position="105"/>
        <end position="549"/>
    </location>
</feature>
<sequence>METVADSKVSVDVVEPRQCDDEDSTLDSILVRIGQFGKFQVIIFLLICLPMMFNAIFSVTYVFTASSVVHRCNISECDTANSQYDEPWTDFTIPMKGSSLDQCKRYASIADANTTTTTSTRVFDVVATEQEDTAVCTVNDFNRDQIETCPTDNFIFRDKEVTISNEFNIFCSDEWKLSLVGTLNNIGQFVGIPIGGFISDRYGRRTALAFGGFAAAVLGIIRSFATSYTYFVIFEFLDSLASSPLYSVCFIVGIELVGPKRRVLACSLVTIFYAVGEMLLAIFAKYFQNWRILLRIMYIPALVLFVYFWILPESVRWLLSQKREEEAKNILRRAARVNKRDLPEHSLDKLILANREKLTNTTEGKFPIKLAFTSLFWRIANCSFCWIVNVLVYYGLSLNAVLLDGDKYNNFVYIAMVEIPGFLLPLVIMDRFGRRRSLFGCMFISGLCCLATIFMPKDAAIGQLILFLIGKLAITASFQVLYFFTSEIFPTNLRNSLLSFCSMMGRLGSMVAPQTPLLAKYYENAPAILFATTAIASACLSLLFPETTNLILPATMEDADKIGNSKEKEARSNDVQNTHL</sequence>
<dbReference type="PROSITE" id="PS50850">
    <property type="entry name" value="MFS"/>
    <property type="match status" value="1"/>
</dbReference>
<feature type="transmembrane region" description="Helical" evidence="5">
    <location>
        <begin position="408"/>
        <end position="428"/>
    </location>
</feature>
<feature type="transmembrane region" description="Helical" evidence="5">
    <location>
        <begin position="41"/>
        <end position="63"/>
    </location>
</feature>
<evidence type="ECO:0000313" key="7">
    <source>
        <dbReference type="EnsemblMetazoa" id="MDOA007564-PB"/>
    </source>
</evidence>
<name>A0A1I8MQZ5_MUSDO</name>
<evidence type="ECO:0000313" key="8">
    <source>
        <dbReference type="Proteomes" id="UP001652621"/>
    </source>
</evidence>
<dbReference type="GO" id="GO:0016020">
    <property type="term" value="C:membrane"/>
    <property type="evidence" value="ECO:0007669"/>
    <property type="project" value="UniProtKB-SubCell"/>
</dbReference>
<feature type="transmembrane region" description="Helical" evidence="5">
    <location>
        <begin position="375"/>
        <end position="396"/>
    </location>
</feature>
<keyword evidence="3 5" id="KW-1133">Transmembrane helix</keyword>
<dbReference type="InterPro" id="IPR005828">
    <property type="entry name" value="MFS_sugar_transport-like"/>
</dbReference>
<reference evidence="7" key="1">
    <citation type="submission" date="2020-05" db="UniProtKB">
        <authorList>
            <consortium name="EnsemblMetazoa"/>
        </authorList>
    </citation>
    <scope>IDENTIFICATION</scope>
    <source>
        <strain evidence="7">Aabys</strain>
    </source>
</reference>
<proteinExistence type="predicted"/>
<keyword evidence="8" id="KW-1185">Reference proteome</keyword>